<gene>
    <name evidence="2" type="ORF">FILTAD_02962</name>
</gene>
<sequence>MTDNLLPFQSGSDKDEQLYGRPHYPGMSNESSTELSQEASEEKDRPTSPPPAIVPQQKQMGTLTVDPGALVGCLNRNTFILLSNHQSFWIYPTYIDRNTVSGYKWNGYIWIPWGTDLDRIISFQCS</sequence>
<evidence type="ECO:0000313" key="3">
    <source>
        <dbReference type="Proteomes" id="UP000270468"/>
    </source>
</evidence>
<accession>A0A3P5XWL0</accession>
<dbReference type="AlphaFoldDB" id="A0A3P5XWL0"/>
<dbReference type="Proteomes" id="UP000270468">
    <property type="component" value="Unassembled WGS sequence"/>
</dbReference>
<feature type="compositionally biased region" description="Polar residues" evidence="1">
    <location>
        <begin position="1"/>
        <end position="11"/>
    </location>
</feature>
<name>A0A3P5XWL0_9BACL</name>
<protein>
    <recommendedName>
        <fullName evidence="4">Transporter</fullName>
    </recommendedName>
</protein>
<proteinExistence type="predicted"/>
<feature type="region of interest" description="Disordered" evidence="1">
    <location>
        <begin position="1"/>
        <end position="60"/>
    </location>
</feature>
<organism evidence="2 3">
    <name type="scientific">Filibacter tadaridae</name>
    <dbReference type="NCBI Taxonomy" id="2483811"/>
    <lineage>
        <taxon>Bacteria</taxon>
        <taxon>Bacillati</taxon>
        <taxon>Bacillota</taxon>
        <taxon>Bacilli</taxon>
        <taxon>Bacillales</taxon>
        <taxon>Caryophanaceae</taxon>
        <taxon>Filibacter</taxon>
    </lineage>
</organism>
<evidence type="ECO:0000313" key="2">
    <source>
        <dbReference type="EMBL" id="VDC33552.1"/>
    </source>
</evidence>
<dbReference type="OrthoDB" id="2068061at2"/>
<reference evidence="2 3" key="1">
    <citation type="submission" date="2018-11" db="EMBL/GenBank/DDBJ databases">
        <authorList>
            <person name="Criscuolo A."/>
        </authorList>
    </citation>
    <scope>NUCLEOTIDE SEQUENCE [LARGE SCALE GENOMIC DNA]</scope>
    <source>
        <strain evidence="2">ATB-66</strain>
    </source>
</reference>
<keyword evidence="3" id="KW-1185">Reference proteome</keyword>
<dbReference type="RefSeq" id="WP_124071768.1">
    <property type="nucleotide sequence ID" value="NZ_CBCRXF010000004.1"/>
</dbReference>
<evidence type="ECO:0008006" key="4">
    <source>
        <dbReference type="Google" id="ProtNLM"/>
    </source>
</evidence>
<feature type="compositionally biased region" description="Polar residues" evidence="1">
    <location>
        <begin position="28"/>
        <end position="38"/>
    </location>
</feature>
<dbReference type="EMBL" id="UXAV01000045">
    <property type="protein sequence ID" value="VDC33552.1"/>
    <property type="molecule type" value="Genomic_DNA"/>
</dbReference>
<evidence type="ECO:0000256" key="1">
    <source>
        <dbReference type="SAM" id="MobiDB-lite"/>
    </source>
</evidence>